<evidence type="ECO:0000313" key="27">
    <source>
        <dbReference type="Proteomes" id="UP000470332"/>
    </source>
</evidence>
<evidence type="ECO:0000313" key="6">
    <source>
        <dbReference type="EMBL" id="KAB5433665.1"/>
    </source>
</evidence>
<feature type="domain" description="Glycosyltransferase subfamily 4-like N-terminal" evidence="3">
    <location>
        <begin position="18"/>
        <end position="183"/>
    </location>
</feature>
<dbReference type="SUPFAM" id="SSF53756">
    <property type="entry name" value="UDP-Glycosyltransferase/glycogen phosphorylase"/>
    <property type="match status" value="1"/>
</dbReference>
<dbReference type="EMBL" id="JAKKWZ010000017">
    <property type="protein sequence ID" value="MCG0340399.1"/>
    <property type="molecule type" value="Genomic_DNA"/>
</dbReference>
<dbReference type="PANTHER" id="PTHR46401">
    <property type="entry name" value="GLYCOSYLTRANSFERASE WBBK-RELATED"/>
    <property type="match status" value="1"/>
</dbReference>
<protein>
    <submittedName>
        <fullName evidence="18">Glycosyltransferase family 1 protein</fullName>
    </submittedName>
    <submittedName>
        <fullName evidence="4">Glycosyltransferase family 4 protein</fullName>
        <ecNumber evidence="16">2.4.-.-</ecNumber>
    </submittedName>
</protein>
<reference evidence="20 21" key="1">
    <citation type="submission" date="2018-08" db="EMBL/GenBank/DDBJ databases">
        <title>A genome reference for cultivated species of the human gut microbiota.</title>
        <authorList>
            <person name="Zou Y."/>
            <person name="Xue W."/>
            <person name="Luo G."/>
        </authorList>
    </citation>
    <scope>NUCLEOTIDE SEQUENCE [LARGE SCALE GENOMIC DNA]</scope>
    <source>
        <strain evidence="19 21">OM08-13BH</strain>
        <strain evidence="18 20">TM05-16</strain>
    </source>
</reference>
<evidence type="ECO:0000313" key="16">
    <source>
        <dbReference type="EMBL" id="MDU0247223.1"/>
    </source>
</evidence>
<dbReference type="GO" id="GO:0009103">
    <property type="term" value="P:lipopolysaccharide biosynthetic process"/>
    <property type="evidence" value="ECO:0007669"/>
    <property type="project" value="TreeGrafter"/>
</dbReference>
<dbReference type="EC" id="2.4.-.-" evidence="16"/>
<dbReference type="Proteomes" id="UP001210999">
    <property type="component" value="Unassembled WGS sequence"/>
</dbReference>
<dbReference type="PANTHER" id="PTHR46401:SF2">
    <property type="entry name" value="GLYCOSYLTRANSFERASE WBBK-RELATED"/>
    <property type="match status" value="1"/>
</dbReference>
<dbReference type="EMBL" id="WDAG01000024">
    <property type="protein sequence ID" value="KAB6657072.1"/>
    <property type="molecule type" value="Genomic_DNA"/>
</dbReference>
<dbReference type="EMBL" id="QSTG01000024">
    <property type="protein sequence ID" value="RGM42701.1"/>
    <property type="molecule type" value="Genomic_DNA"/>
</dbReference>
<dbReference type="EMBL" id="WCZV01000025">
    <property type="protein sequence ID" value="KAB6697651.1"/>
    <property type="molecule type" value="Genomic_DNA"/>
</dbReference>
<dbReference type="Proteomes" id="UP000470777">
    <property type="component" value="Unassembled WGS sequence"/>
</dbReference>
<dbReference type="EMBL" id="QSPP01000020">
    <property type="protein sequence ID" value="RGJ88390.1"/>
    <property type="molecule type" value="Genomic_DNA"/>
</dbReference>
<evidence type="ECO:0000313" key="20">
    <source>
        <dbReference type="Proteomes" id="UP000260640"/>
    </source>
</evidence>
<dbReference type="Proteomes" id="UP000462885">
    <property type="component" value="Unassembled WGS sequence"/>
</dbReference>
<feature type="domain" description="Glycosyl transferase family 1" evidence="2">
    <location>
        <begin position="193"/>
        <end position="354"/>
    </location>
</feature>
<evidence type="ECO:0000259" key="3">
    <source>
        <dbReference type="Pfam" id="PF13439"/>
    </source>
</evidence>
<keyword evidence="1 18" id="KW-0808">Transferase</keyword>
<evidence type="ECO:0000256" key="1">
    <source>
        <dbReference type="ARBA" id="ARBA00022679"/>
    </source>
</evidence>
<dbReference type="AlphaFoldDB" id="A0A3E4JNR4"/>
<dbReference type="RefSeq" id="WP_005868857.1">
    <property type="nucleotide sequence ID" value="NZ_BAABYE010000002.1"/>
</dbReference>
<evidence type="ECO:0000313" key="17">
    <source>
        <dbReference type="EMBL" id="NMW36610.1"/>
    </source>
</evidence>
<dbReference type="EMBL" id="JAJCQG010000046">
    <property type="protein sequence ID" value="MCB7282196.1"/>
    <property type="molecule type" value="Genomic_DNA"/>
</dbReference>
<dbReference type="Proteomes" id="UP000470332">
    <property type="component" value="Unassembled WGS sequence"/>
</dbReference>
<dbReference type="EMBL" id="WDAL01000022">
    <property type="protein sequence ID" value="KAB6634723.1"/>
    <property type="molecule type" value="Genomic_DNA"/>
</dbReference>
<evidence type="ECO:0000259" key="2">
    <source>
        <dbReference type="Pfam" id="PF00534"/>
    </source>
</evidence>
<dbReference type="EMBL" id="WDBY01000034">
    <property type="protein sequence ID" value="KAB6475225.1"/>
    <property type="molecule type" value="Genomic_DNA"/>
</dbReference>
<dbReference type="Proteomes" id="UP001181258">
    <property type="component" value="Unassembled WGS sequence"/>
</dbReference>
<evidence type="ECO:0000313" key="30">
    <source>
        <dbReference type="Proteomes" id="UP000483142"/>
    </source>
</evidence>
<evidence type="ECO:0000313" key="14">
    <source>
        <dbReference type="EMBL" id="MCG0340399.1"/>
    </source>
</evidence>
<reference evidence="22 23" key="2">
    <citation type="journal article" date="2019" name="Nat. Med.">
        <title>A library of human gut bacterial isolates paired with longitudinal multiomics data enables mechanistic microbiome research.</title>
        <authorList>
            <person name="Poyet M."/>
            <person name="Groussin M."/>
            <person name="Gibbons S.M."/>
            <person name="Avila-Pacheco J."/>
            <person name="Jiang X."/>
            <person name="Kearney S.M."/>
            <person name="Perrotta A.R."/>
            <person name="Berdy B."/>
            <person name="Zhao S."/>
            <person name="Lieberman T.D."/>
            <person name="Swanson P.K."/>
            <person name="Smith M."/>
            <person name="Roesemann S."/>
            <person name="Alexander J.E."/>
            <person name="Rich S.A."/>
            <person name="Livny J."/>
            <person name="Vlamakis H."/>
            <person name="Clish C."/>
            <person name="Bullock K."/>
            <person name="Deik A."/>
            <person name="Scott J."/>
            <person name="Pierce K.A."/>
            <person name="Xavier R.J."/>
            <person name="Alm E.J."/>
        </authorList>
    </citation>
    <scope>NUCLEOTIDE SEQUENCE [LARGE SCALE GENOMIC DNA]</scope>
    <source>
        <strain evidence="8 26">BIOML-A140</strain>
        <strain evidence="7 30">BIOML-A141</strain>
        <strain evidence="4 22">BIOML-A73</strain>
        <strain evidence="12 23">BIOML-A82</strain>
        <strain evidence="11 28">BIOML-A85</strain>
        <strain evidence="5 27">BIOML-A9</strain>
        <strain evidence="10 29">BIOML-A93</strain>
        <strain evidence="9 24">BIOML-A98</strain>
    </source>
</reference>
<dbReference type="Proteomes" id="UP001201179">
    <property type="component" value="Unassembled WGS sequence"/>
</dbReference>
<evidence type="ECO:0000313" key="19">
    <source>
        <dbReference type="EMBL" id="RGM42701.1"/>
    </source>
</evidence>
<evidence type="ECO:0000313" key="25">
    <source>
        <dbReference type="Proteomes" id="UP000462885"/>
    </source>
</evidence>
<evidence type="ECO:0000313" key="5">
    <source>
        <dbReference type="EMBL" id="KAB3856818.1"/>
    </source>
</evidence>
<dbReference type="Pfam" id="PF00534">
    <property type="entry name" value="Glycos_transf_1"/>
    <property type="match status" value="1"/>
</dbReference>
<comment type="caution">
    <text evidence="18">The sequence shown here is derived from an EMBL/GenBank/DDBJ whole genome shotgun (WGS) entry which is preliminary data.</text>
</comment>
<dbReference type="Proteomes" id="UP000437380">
    <property type="component" value="Unassembled WGS sequence"/>
</dbReference>
<reference evidence="16" key="8">
    <citation type="submission" date="2023-10" db="EMBL/GenBank/DDBJ databases">
        <title>Genome of potential pathogenic bacteria in Crohn's disease.</title>
        <authorList>
            <person name="Rodriguez-Palacios A."/>
        </authorList>
    </citation>
    <scope>NUCLEOTIDE SEQUENCE</scope>
    <source>
        <strain evidence="16">CavFT-hAR107</strain>
    </source>
</reference>
<evidence type="ECO:0000313" key="13">
    <source>
        <dbReference type="EMBL" id="MCB7282196.1"/>
    </source>
</evidence>
<dbReference type="Proteomes" id="UP001199363">
    <property type="component" value="Unassembled WGS sequence"/>
</dbReference>
<dbReference type="EMBL" id="WCIF01000031">
    <property type="protein sequence ID" value="KAB5433665.1"/>
    <property type="molecule type" value="Genomic_DNA"/>
</dbReference>
<dbReference type="Gene3D" id="3.40.50.2000">
    <property type="entry name" value="Glycogen Phosphorylase B"/>
    <property type="match status" value="2"/>
</dbReference>
<dbReference type="EMBL" id="WCZY01000024">
    <property type="protein sequence ID" value="KAB6690141.1"/>
    <property type="molecule type" value="Genomic_DNA"/>
</dbReference>
<dbReference type="GO" id="GO:0016757">
    <property type="term" value="F:glycosyltransferase activity"/>
    <property type="evidence" value="ECO:0007669"/>
    <property type="project" value="UniProtKB-KW"/>
</dbReference>
<reference evidence="15" key="7">
    <citation type="submission" date="2023-01" db="EMBL/GenBank/DDBJ databases">
        <title>Human gut microbiome strain richness.</title>
        <authorList>
            <person name="Chen-Liaw A."/>
        </authorList>
    </citation>
    <scope>NUCLEOTIDE SEQUENCE</scope>
    <source>
        <strain evidence="15">H9_m1001271B151109d0_201107</strain>
    </source>
</reference>
<dbReference type="Proteomes" id="UP000483142">
    <property type="component" value="Unassembled WGS sequence"/>
</dbReference>
<reference evidence="17 31" key="4">
    <citation type="submission" date="2020-04" db="EMBL/GenBank/DDBJ databases">
        <title>A novel gut-associated lysogenic phage, Bacteroides phage BV01, alters the host transcriptome and bile acid metabolism in Bacteroides vulgatus.</title>
        <authorList>
            <person name="Campbell D.E."/>
            <person name="Ly L."/>
            <person name="Ridlon J.M."/>
            <person name="Hsiao A."/>
            <person name="Degnan P.H."/>
        </authorList>
    </citation>
    <scope>NUCLEOTIDE SEQUENCE [LARGE SCALE GENOMIC DNA]</scope>
    <source>
        <strain evidence="17 31">VPI-4506</strain>
    </source>
</reference>
<proteinExistence type="predicted"/>
<dbReference type="EMBL" id="WCXA01000044">
    <property type="protein sequence ID" value="KAB3856818.1"/>
    <property type="molecule type" value="Genomic_DNA"/>
</dbReference>
<evidence type="ECO:0000313" key="10">
    <source>
        <dbReference type="EMBL" id="KAB6657072.1"/>
    </source>
</evidence>
<dbReference type="EMBL" id="WDBZ01000024">
    <property type="protein sequence ID" value="KAB6452076.1"/>
    <property type="molecule type" value="Genomic_DNA"/>
</dbReference>
<dbReference type="Proteomes" id="UP000555193">
    <property type="component" value="Unassembled WGS sequence"/>
</dbReference>
<dbReference type="Pfam" id="PF13439">
    <property type="entry name" value="Glyco_transf_4"/>
    <property type="match status" value="1"/>
</dbReference>
<evidence type="ECO:0000313" key="11">
    <source>
        <dbReference type="EMBL" id="KAB6690141.1"/>
    </source>
</evidence>
<organism evidence="18 20">
    <name type="scientific">Phocaeicola vulgatus</name>
    <name type="common">Bacteroides vulgatus</name>
    <dbReference type="NCBI Taxonomy" id="821"/>
    <lineage>
        <taxon>Bacteria</taxon>
        <taxon>Pseudomonadati</taxon>
        <taxon>Bacteroidota</taxon>
        <taxon>Bacteroidia</taxon>
        <taxon>Bacteroidales</taxon>
        <taxon>Bacteroidaceae</taxon>
        <taxon>Phocaeicola</taxon>
    </lineage>
</organism>
<dbReference type="Proteomes" id="UP000470952">
    <property type="component" value="Unassembled WGS sequence"/>
</dbReference>
<evidence type="ECO:0000313" key="24">
    <source>
        <dbReference type="Proteomes" id="UP000462015"/>
    </source>
</evidence>
<dbReference type="InterPro" id="IPR001296">
    <property type="entry name" value="Glyco_trans_1"/>
</dbReference>
<dbReference type="CDD" id="cd03801">
    <property type="entry name" value="GT4_PimA-like"/>
    <property type="match status" value="1"/>
</dbReference>
<reference evidence="14" key="6">
    <citation type="submission" date="2022-01" db="EMBL/GenBank/DDBJ databases">
        <authorList>
            <person name="Mingchao X."/>
        </authorList>
    </citation>
    <scope>NUCLEOTIDE SEQUENCE</scope>
    <source>
        <strain evidence="14">Bv4372</strain>
    </source>
</reference>
<evidence type="ECO:0000313" key="15">
    <source>
        <dbReference type="EMBL" id="MDB0852803.1"/>
    </source>
</evidence>
<accession>A0A3E4JNR4</accession>
<dbReference type="InterPro" id="IPR028098">
    <property type="entry name" value="Glyco_trans_4-like_N"/>
</dbReference>
<keyword evidence="16" id="KW-0328">Glycosyltransferase</keyword>
<evidence type="ECO:0000313" key="7">
    <source>
        <dbReference type="EMBL" id="KAB6452076.1"/>
    </source>
</evidence>
<evidence type="ECO:0000313" key="29">
    <source>
        <dbReference type="Proteomes" id="UP000470952"/>
    </source>
</evidence>
<dbReference type="Proteomes" id="UP000260640">
    <property type="component" value="Unassembled WGS sequence"/>
</dbReference>
<dbReference type="EMBL" id="WCZM01000022">
    <property type="protein sequence ID" value="KAB3567914.1"/>
    <property type="molecule type" value="Genomic_DNA"/>
</dbReference>
<evidence type="ECO:0000313" key="21">
    <source>
        <dbReference type="Proteomes" id="UP000261003"/>
    </source>
</evidence>
<name>A0A3E4JNR4_PHOVU</name>
<dbReference type="EMBL" id="JAQKEI010000019">
    <property type="protein sequence ID" value="MDB0852803.1"/>
    <property type="molecule type" value="Genomic_DNA"/>
</dbReference>
<evidence type="ECO:0000313" key="12">
    <source>
        <dbReference type="EMBL" id="KAB6697651.1"/>
    </source>
</evidence>
<evidence type="ECO:0000313" key="4">
    <source>
        <dbReference type="EMBL" id="KAB3567914.1"/>
    </source>
</evidence>
<gene>
    <name evidence="19" type="ORF">DXC16_13915</name>
    <name evidence="18" type="ORF">DXD46_08920</name>
    <name evidence="6" type="ORF">F9Z94_19150</name>
    <name evidence="5" type="ORF">GAS37_18045</name>
    <name evidence="4" type="ORF">GAY01_14730</name>
    <name evidence="9" type="ORF">GAY12_12125</name>
    <name evidence="12" type="ORF">GAY17_16830</name>
    <name evidence="8" type="ORF">GAZ06_15630</name>
    <name evidence="7" type="ORF">GAZ09_12545</name>
    <name evidence="10" type="ORF">GAZ76_17350</name>
    <name evidence="11" type="ORF">GAZ92_15720</name>
    <name evidence="17" type="ORF">HKQ54_10795</name>
    <name evidence="14" type="ORF">L4X52_10445</name>
    <name evidence="13" type="ORF">LI282_14280</name>
    <name evidence="15" type="ORF">PL594_14975</name>
    <name evidence="16" type="ORF">RVY68_00545</name>
</gene>
<dbReference type="Proteomes" id="UP000433382">
    <property type="component" value="Unassembled WGS sequence"/>
</dbReference>
<evidence type="ECO:0000313" key="22">
    <source>
        <dbReference type="Proteomes" id="UP000433382"/>
    </source>
</evidence>
<evidence type="ECO:0000313" key="28">
    <source>
        <dbReference type="Proteomes" id="UP000470777"/>
    </source>
</evidence>
<dbReference type="Proteomes" id="UP000261003">
    <property type="component" value="Unassembled WGS sequence"/>
</dbReference>
<dbReference type="EMBL" id="JABDSH010000077">
    <property type="protein sequence ID" value="NMW36610.1"/>
    <property type="molecule type" value="Genomic_DNA"/>
</dbReference>
<dbReference type="GeneID" id="69483932"/>
<evidence type="ECO:0000313" key="9">
    <source>
        <dbReference type="EMBL" id="KAB6634723.1"/>
    </source>
</evidence>
<reference evidence="13" key="5">
    <citation type="submission" date="2021-10" db="EMBL/GenBank/DDBJ databases">
        <title>Collection of gut derived symbiotic bacterial strains cultured from healthy donors.</title>
        <authorList>
            <person name="Lin H."/>
            <person name="Littmann E."/>
            <person name="Kohout C."/>
            <person name="Pamer E.G."/>
        </authorList>
    </citation>
    <scope>NUCLEOTIDE SEQUENCE</scope>
    <source>
        <strain evidence="13">DFI.1.167</strain>
    </source>
</reference>
<dbReference type="Proteomes" id="UP000462015">
    <property type="component" value="Unassembled WGS sequence"/>
</dbReference>
<reference evidence="6 25" key="3">
    <citation type="submission" date="2019-10" db="EMBL/GenBank/DDBJ databases">
        <title>Genome Sequence and Assembly of iSURF_14.</title>
        <authorList>
            <person name="Wucher B.R."/>
            <person name="Ruoff K.L."/>
            <person name="Price C.E."/>
            <person name="Valls R.R."/>
            <person name="O'Toole G.A."/>
        </authorList>
    </citation>
    <scope>NUCLEOTIDE SEQUENCE [LARGE SCALE GENOMIC DNA]</scope>
    <source>
        <strain evidence="6 25">ANK132K_3B</strain>
    </source>
</reference>
<evidence type="ECO:0000313" key="26">
    <source>
        <dbReference type="Proteomes" id="UP000468344"/>
    </source>
</evidence>
<sequence length="391" mass="44139">MHIAFLTTEYPILGMKCGGIGIFIKHLSHLIVKSETGVKVSVVYWGNKFTETVWDDGISVIPINQPHKSPFSSFINRRYLNKKLNLLVAKIGIDLVESIDWEGPLAFCSLSVPVVTRLHGSNVYFDHLSGNKTPWNVRLMEYNALRNSDAYIGVSRQALDLTDKLFSLSSNKRKCVIYNPVDINMPPLSSSDMNKNTITILYWGTIVEKKGVLDLPLIFNRICEQNDNVKLILIGQDAVVNGSSTWEKCKSLFSKQSIGCVSYLGRLPYDKTMSYANSADICIFPSHAETFGLVLLEAMLLRKAIVCSDIDCFQEIIGDSNCVCKCRVKRIDEFAEALQRLISNPIYRCEQADRAYLNATARFNTNEIVAQNIEFYNRVIRDSSKHHVEES</sequence>
<evidence type="ECO:0000313" key="31">
    <source>
        <dbReference type="Proteomes" id="UP000555193"/>
    </source>
</evidence>
<evidence type="ECO:0000313" key="8">
    <source>
        <dbReference type="EMBL" id="KAB6475225.1"/>
    </source>
</evidence>
<dbReference type="EMBL" id="JAWDHD010000002">
    <property type="protein sequence ID" value="MDU0247223.1"/>
    <property type="molecule type" value="Genomic_DNA"/>
</dbReference>
<evidence type="ECO:0000313" key="18">
    <source>
        <dbReference type="EMBL" id="RGJ88390.1"/>
    </source>
</evidence>
<dbReference type="Proteomes" id="UP000468344">
    <property type="component" value="Unassembled WGS sequence"/>
</dbReference>
<evidence type="ECO:0000313" key="23">
    <source>
        <dbReference type="Proteomes" id="UP000437380"/>
    </source>
</evidence>